<organism evidence="2 3">
    <name type="scientific">Steinernema carpocapsae</name>
    <name type="common">Entomopathogenic nematode</name>
    <dbReference type="NCBI Taxonomy" id="34508"/>
    <lineage>
        <taxon>Eukaryota</taxon>
        <taxon>Metazoa</taxon>
        <taxon>Ecdysozoa</taxon>
        <taxon>Nematoda</taxon>
        <taxon>Chromadorea</taxon>
        <taxon>Rhabditida</taxon>
        <taxon>Tylenchina</taxon>
        <taxon>Panagrolaimomorpha</taxon>
        <taxon>Strongyloidoidea</taxon>
        <taxon>Steinernematidae</taxon>
        <taxon>Steinernema</taxon>
    </lineage>
</organism>
<proteinExistence type="predicted"/>
<keyword evidence="3" id="KW-1185">Reference proteome</keyword>
<dbReference type="Proteomes" id="UP000298663">
    <property type="component" value="Unassembled WGS sequence"/>
</dbReference>
<evidence type="ECO:0000313" key="2">
    <source>
        <dbReference type="EMBL" id="TKR89515.1"/>
    </source>
</evidence>
<gene>
    <name evidence="2" type="ORF">L596_013608</name>
</gene>
<reference evidence="2 3" key="1">
    <citation type="journal article" date="2015" name="Genome Biol.">
        <title>Comparative genomics of Steinernema reveals deeply conserved gene regulatory networks.</title>
        <authorList>
            <person name="Dillman A.R."/>
            <person name="Macchietto M."/>
            <person name="Porter C.F."/>
            <person name="Rogers A."/>
            <person name="Williams B."/>
            <person name="Antoshechkin I."/>
            <person name="Lee M.M."/>
            <person name="Goodwin Z."/>
            <person name="Lu X."/>
            <person name="Lewis E.E."/>
            <person name="Goodrich-Blair H."/>
            <person name="Stock S.P."/>
            <person name="Adams B.J."/>
            <person name="Sternberg P.W."/>
            <person name="Mortazavi A."/>
        </authorList>
    </citation>
    <scope>NUCLEOTIDE SEQUENCE [LARGE SCALE GENOMIC DNA]</scope>
    <source>
        <strain evidence="2 3">ALL</strain>
    </source>
</reference>
<dbReference type="EMBL" id="AZBU02000003">
    <property type="protein sequence ID" value="TKR89515.1"/>
    <property type="molecule type" value="Genomic_DNA"/>
</dbReference>
<feature type="compositionally biased region" description="Polar residues" evidence="1">
    <location>
        <begin position="115"/>
        <end position="132"/>
    </location>
</feature>
<name>A0A4V6A551_STECR</name>
<feature type="compositionally biased region" description="Polar residues" evidence="1">
    <location>
        <begin position="57"/>
        <end position="83"/>
    </location>
</feature>
<accession>A0A4V6A551</accession>
<reference evidence="2 3" key="2">
    <citation type="journal article" date="2019" name="G3 (Bethesda)">
        <title>Hybrid Assembly of the Genome of the Entomopathogenic Nematode Steinernema carpocapsae Identifies the X-Chromosome.</title>
        <authorList>
            <person name="Serra L."/>
            <person name="Macchietto M."/>
            <person name="Macias-Munoz A."/>
            <person name="McGill C.J."/>
            <person name="Rodriguez I.M."/>
            <person name="Rodriguez B."/>
            <person name="Murad R."/>
            <person name="Mortazavi A."/>
        </authorList>
    </citation>
    <scope>NUCLEOTIDE SEQUENCE [LARGE SCALE GENOMIC DNA]</scope>
    <source>
        <strain evidence="2 3">ALL</strain>
    </source>
</reference>
<protein>
    <submittedName>
        <fullName evidence="2">Uncharacterized protein</fullName>
    </submittedName>
</protein>
<feature type="region of interest" description="Disordered" evidence="1">
    <location>
        <begin position="57"/>
        <end position="132"/>
    </location>
</feature>
<dbReference type="AlphaFoldDB" id="A0A4V6A551"/>
<comment type="caution">
    <text evidence="2">The sequence shown here is derived from an EMBL/GenBank/DDBJ whole genome shotgun (WGS) entry which is preliminary data.</text>
</comment>
<evidence type="ECO:0000256" key="1">
    <source>
        <dbReference type="SAM" id="MobiDB-lite"/>
    </source>
</evidence>
<sequence length="155" mass="16581">MVINPHDPFPVENLNQIKIRFTRTGHQGCSSTSEIGFFFDVISSVKSTTSLASTTWSNRASQSSSTVGTSNWMSSKPTATFKESSSSSRSSFNAVTKTTSQSKTSTELTSHKDAPNTSAAVTTTKNRSSSLGCSSMTDDTLVMVCLAAIVQFYGH</sequence>
<feature type="compositionally biased region" description="Low complexity" evidence="1">
    <location>
        <begin position="84"/>
        <end position="108"/>
    </location>
</feature>
<evidence type="ECO:0000313" key="3">
    <source>
        <dbReference type="Proteomes" id="UP000298663"/>
    </source>
</evidence>